<evidence type="ECO:0000313" key="2">
    <source>
        <dbReference type="EMBL" id="CAE8712288.1"/>
    </source>
</evidence>
<accession>A0A813KT97</accession>
<feature type="region of interest" description="Disordered" evidence="1">
    <location>
        <begin position="109"/>
        <end position="165"/>
    </location>
</feature>
<name>A0A813KT97_POLGL</name>
<feature type="compositionally biased region" description="Basic residues" evidence="1">
    <location>
        <begin position="225"/>
        <end position="234"/>
    </location>
</feature>
<dbReference type="AlphaFoldDB" id="A0A813KT97"/>
<dbReference type="EMBL" id="CAJNNW010032302">
    <property type="protein sequence ID" value="CAE8712288.1"/>
    <property type="molecule type" value="Genomic_DNA"/>
</dbReference>
<feature type="region of interest" description="Disordered" evidence="1">
    <location>
        <begin position="179"/>
        <end position="234"/>
    </location>
</feature>
<proteinExistence type="predicted"/>
<evidence type="ECO:0000256" key="1">
    <source>
        <dbReference type="SAM" id="MobiDB-lite"/>
    </source>
</evidence>
<gene>
    <name evidence="2" type="ORF">PGLA2088_LOCUS36968</name>
</gene>
<reference evidence="2" key="1">
    <citation type="submission" date="2021-02" db="EMBL/GenBank/DDBJ databases">
        <authorList>
            <person name="Dougan E. K."/>
            <person name="Rhodes N."/>
            <person name="Thang M."/>
            <person name="Chan C."/>
        </authorList>
    </citation>
    <scope>NUCLEOTIDE SEQUENCE</scope>
</reference>
<protein>
    <submittedName>
        <fullName evidence="2">Uncharacterized protein</fullName>
    </submittedName>
</protein>
<dbReference type="Proteomes" id="UP000626109">
    <property type="component" value="Unassembled WGS sequence"/>
</dbReference>
<feature type="compositionally biased region" description="Low complexity" evidence="1">
    <location>
        <begin position="153"/>
        <end position="165"/>
    </location>
</feature>
<evidence type="ECO:0000313" key="3">
    <source>
        <dbReference type="Proteomes" id="UP000626109"/>
    </source>
</evidence>
<comment type="caution">
    <text evidence="2">The sequence shown here is derived from an EMBL/GenBank/DDBJ whole genome shotgun (WGS) entry which is preliminary data.</text>
</comment>
<feature type="compositionally biased region" description="Low complexity" evidence="1">
    <location>
        <begin position="189"/>
        <end position="224"/>
    </location>
</feature>
<organism evidence="2 3">
    <name type="scientific">Polarella glacialis</name>
    <name type="common">Dinoflagellate</name>
    <dbReference type="NCBI Taxonomy" id="89957"/>
    <lineage>
        <taxon>Eukaryota</taxon>
        <taxon>Sar</taxon>
        <taxon>Alveolata</taxon>
        <taxon>Dinophyceae</taxon>
        <taxon>Suessiales</taxon>
        <taxon>Suessiaceae</taxon>
        <taxon>Polarella</taxon>
    </lineage>
</organism>
<sequence>MTSTHVATNKKTTVSSGKLPPTICAGTNTSHLELPLRTKAARIRRETAEHCRQKRVTSAGTCQWALAPLNGTSCLISALAVRPRSTLIFNPLGVAPWVKHDKRISMGLTSPTHLCPRGAHRGLKQMPSPSSAAEVSPLQVAQATGREKPRCPSSRGSTSRGSASGRGILAAQKKLHDCVGLGDNHNKNNKNTTKQQQQQQQQQKQQQQQQQRQHDNTTTTTTTTRTRKPGKTEA</sequence>